<protein>
    <recommendedName>
        <fullName evidence="1">PH domain-containing protein</fullName>
    </recommendedName>
</protein>
<feature type="domain" description="PH" evidence="1">
    <location>
        <begin position="252"/>
        <end position="383"/>
    </location>
</feature>
<dbReference type="InterPro" id="IPR041681">
    <property type="entry name" value="PH_9"/>
</dbReference>
<gene>
    <name evidence="2" type="ORF">MAM1_0023d01981</name>
</gene>
<name>A0A0C9MHD4_9FUNG</name>
<dbReference type="InterPro" id="IPR001849">
    <property type="entry name" value="PH_domain"/>
</dbReference>
<dbReference type="PANTHER" id="PTHR37283">
    <property type="entry name" value="PH DOMAIN-CONTAINING PROTEIN YHR131C"/>
    <property type="match status" value="1"/>
</dbReference>
<dbReference type="PROSITE" id="PS50003">
    <property type="entry name" value="PH_DOMAIN"/>
    <property type="match status" value="1"/>
</dbReference>
<dbReference type="Gene3D" id="2.30.29.30">
    <property type="entry name" value="Pleckstrin-homology domain (PH domain)/Phosphotyrosine-binding domain (PTB)"/>
    <property type="match status" value="1"/>
</dbReference>
<dbReference type="CDD" id="cd09487">
    <property type="entry name" value="SAM_superfamily"/>
    <property type="match status" value="1"/>
</dbReference>
<organism evidence="2">
    <name type="scientific">Mucor ambiguus</name>
    <dbReference type="NCBI Taxonomy" id="91626"/>
    <lineage>
        <taxon>Eukaryota</taxon>
        <taxon>Fungi</taxon>
        <taxon>Fungi incertae sedis</taxon>
        <taxon>Mucoromycota</taxon>
        <taxon>Mucoromycotina</taxon>
        <taxon>Mucoromycetes</taxon>
        <taxon>Mucorales</taxon>
        <taxon>Mucorineae</taxon>
        <taxon>Mucoraceae</taxon>
        <taxon>Mucor</taxon>
    </lineage>
</organism>
<dbReference type="EMBL" id="DF836312">
    <property type="protein sequence ID" value="GAN02537.1"/>
    <property type="molecule type" value="Genomic_DNA"/>
</dbReference>
<evidence type="ECO:0000313" key="3">
    <source>
        <dbReference type="Proteomes" id="UP000053815"/>
    </source>
</evidence>
<dbReference type="Proteomes" id="UP000053815">
    <property type="component" value="Unassembled WGS sequence"/>
</dbReference>
<dbReference type="Pfam" id="PF15410">
    <property type="entry name" value="PH_9"/>
    <property type="match status" value="1"/>
</dbReference>
<dbReference type="PANTHER" id="PTHR37283:SF1">
    <property type="entry name" value="PH DOMAIN-CONTAINING PROTEIN YHR131C"/>
    <property type="match status" value="1"/>
</dbReference>
<reference evidence="2" key="1">
    <citation type="submission" date="2014-09" db="EMBL/GenBank/DDBJ databases">
        <title>Draft genome sequence of an oleaginous Mucoromycotina fungus Mucor ambiguus NBRC6742.</title>
        <authorList>
            <person name="Takeda I."/>
            <person name="Yamane N."/>
            <person name="Morita T."/>
            <person name="Tamano K."/>
            <person name="Machida M."/>
            <person name="Baker S."/>
            <person name="Koike H."/>
        </authorList>
    </citation>
    <scope>NUCLEOTIDE SEQUENCE</scope>
    <source>
        <strain evidence="2">NBRC 6742</strain>
    </source>
</reference>
<proteinExistence type="predicted"/>
<keyword evidence="3" id="KW-1185">Reference proteome</keyword>
<dbReference type="InterPro" id="IPR011993">
    <property type="entry name" value="PH-like_dom_sf"/>
</dbReference>
<evidence type="ECO:0000313" key="2">
    <source>
        <dbReference type="EMBL" id="GAN02537.1"/>
    </source>
</evidence>
<dbReference type="STRING" id="91626.A0A0C9MHD4"/>
<dbReference type="Gene3D" id="1.10.150.50">
    <property type="entry name" value="Transcription Factor, Ets-1"/>
    <property type="match status" value="1"/>
</dbReference>
<evidence type="ECO:0000259" key="1">
    <source>
        <dbReference type="PROSITE" id="PS50003"/>
    </source>
</evidence>
<sequence>MSQVSNQCNLMSTDMNKEDTSYYYVGNQKYESSKFSTIVLVQLSLEHYIPLFHKAGIHDLDQFLSMKDNDFRSIGIQNPNDLWLLSTCAKALKSHIAQKQLQKRNTICSIAEESEDEDDDFFSIRSRSSVVSNDSDEITTASSESILRAIHAFDSYEPPSYTTNTTTSLPLLQTNTPSGAMHLQAAPGTVIRRHKQSSGSRPVSMPIQLPSFTTPPPDYSTSIYGRRLERCRSMIFPREEEGKEELPGYSCTVFKMGYVNIKKEFDAPNCKSKYRHWRKLYVELWGTMLRIYRAAPSKNSASIDARNYYRWPLRAPYYYYHKYYFTPMLTISLAGAEACRALDYFRRPNALRLTTQQGPQLLMRLSSHVEMISWVEHLQAAINISLDLEFRPMPKFITIPTRGLTTALLDPRSIELERTREQRRRDQREVLI</sequence>
<dbReference type="SUPFAM" id="SSF50729">
    <property type="entry name" value="PH domain-like"/>
    <property type="match status" value="1"/>
</dbReference>
<dbReference type="Pfam" id="PF00536">
    <property type="entry name" value="SAM_1"/>
    <property type="match status" value="1"/>
</dbReference>
<dbReference type="OrthoDB" id="5865767at2759"/>
<dbReference type="SUPFAM" id="SSF47769">
    <property type="entry name" value="SAM/Pointed domain"/>
    <property type="match status" value="1"/>
</dbReference>
<dbReference type="InterPro" id="IPR001660">
    <property type="entry name" value="SAM"/>
</dbReference>
<dbReference type="InterPro" id="IPR013761">
    <property type="entry name" value="SAM/pointed_sf"/>
</dbReference>
<accession>A0A0C9MHD4</accession>
<dbReference type="SMART" id="SM00233">
    <property type="entry name" value="PH"/>
    <property type="match status" value="1"/>
</dbReference>
<dbReference type="AlphaFoldDB" id="A0A0C9MHD4"/>